<proteinExistence type="predicted"/>
<name>A0A7J0CA06_9ACTN</name>
<organism evidence="1 3">
    <name type="scientific">Streptomyces fulvorobeus</name>
    <dbReference type="NCBI Taxonomy" id="284028"/>
    <lineage>
        <taxon>Bacteria</taxon>
        <taxon>Bacillati</taxon>
        <taxon>Actinomycetota</taxon>
        <taxon>Actinomycetes</taxon>
        <taxon>Kitasatosporales</taxon>
        <taxon>Streptomycetaceae</taxon>
        <taxon>Streptomyces</taxon>
    </lineage>
</organism>
<dbReference type="EMBL" id="BLWC01000001">
    <property type="protein sequence ID" value="GFM98723.1"/>
    <property type="molecule type" value="Genomic_DNA"/>
</dbReference>
<accession>A0A7J0CA06</accession>
<dbReference type="EMBL" id="JACCCF010000001">
    <property type="protein sequence ID" value="NYE42329.1"/>
    <property type="molecule type" value="Genomic_DNA"/>
</dbReference>
<dbReference type="Proteomes" id="UP000498980">
    <property type="component" value="Unassembled WGS sequence"/>
</dbReference>
<evidence type="ECO:0000313" key="4">
    <source>
        <dbReference type="Proteomes" id="UP000530403"/>
    </source>
</evidence>
<gene>
    <name evidence="2" type="ORF">HEB29_003340</name>
    <name evidence="1" type="ORF">Sfulv_35340</name>
</gene>
<evidence type="ECO:0000313" key="2">
    <source>
        <dbReference type="EMBL" id="NYE42329.1"/>
    </source>
</evidence>
<evidence type="ECO:0000313" key="3">
    <source>
        <dbReference type="Proteomes" id="UP000498980"/>
    </source>
</evidence>
<dbReference type="AlphaFoldDB" id="A0A7J0CA06"/>
<sequence>MADSALWIASLTAGTAVLASWVTSRGTAQAARTQADAAARTQRSVRIRETRRAAYVDLIEQAHRMADLYWRVSDIHGSGTPETRTPELREVRLRLREEYSKLRHFVWVVALEGPDHVAEAAERLRLATQPPFRALEASIAGDTDAVRAFDAGYDPFWKSVLTFVSTAKTAVHDM</sequence>
<protein>
    <submittedName>
        <fullName evidence="1">Uncharacterized protein</fullName>
    </submittedName>
</protein>
<reference evidence="1 3" key="1">
    <citation type="submission" date="2020-05" db="EMBL/GenBank/DDBJ databases">
        <title>Whole genome shotgun sequence of Streptomyces fulvorobeus NBRC 15897.</title>
        <authorList>
            <person name="Komaki H."/>
            <person name="Tamura T."/>
        </authorList>
    </citation>
    <scope>NUCLEOTIDE SEQUENCE [LARGE SCALE GENOMIC DNA]</scope>
    <source>
        <strain evidence="1 3">NBRC 15897</strain>
    </source>
</reference>
<dbReference type="RefSeq" id="WP_173314827.1">
    <property type="nucleotide sequence ID" value="NZ_BAAAUE010000012.1"/>
</dbReference>
<comment type="caution">
    <text evidence="1">The sequence shown here is derived from an EMBL/GenBank/DDBJ whole genome shotgun (WGS) entry which is preliminary data.</text>
</comment>
<reference evidence="2 4" key="2">
    <citation type="submission" date="2020-07" db="EMBL/GenBank/DDBJ databases">
        <title>Sequencing the genomes of 1000 actinobacteria strains.</title>
        <authorList>
            <person name="Klenk H.-P."/>
        </authorList>
    </citation>
    <scope>NUCLEOTIDE SEQUENCE [LARGE SCALE GENOMIC DNA]</scope>
    <source>
        <strain evidence="2 4">DSM 41455</strain>
    </source>
</reference>
<keyword evidence="3" id="KW-1185">Reference proteome</keyword>
<evidence type="ECO:0000313" key="1">
    <source>
        <dbReference type="EMBL" id="GFM98723.1"/>
    </source>
</evidence>
<dbReference type="Proteomes" id="UP000530403">
    <property type="component" value="Unassembled WGS sequence"/>
</dbReference>